<dbReference type="AlphaFoldDB" id="A0A0B2APN1"/>
<protein>
    <submittedName>
        <fullName evidence="1">Uncharacterized protein</fullName>
    </submittedName>
</protein>
<proteinExistence type="predicted"/>
<reference evidence="1 2" key="1">
    <citation type="submission" date="2014-09" db="EMBL/GenBank/DDBJ databases">
        <title>Genome sequence of Sinomonas sp. MUSC 117.</title>
        <authorList>
            <person name="Lee L.-H."/>
        </authorList>
    </citation>
    <scope>NUCLEOTIDE SEQUENCE [LARGE SCALE GENOMIC DNA]</scope>
    <source>
        <strain evidence="1 2">MUSC 117</strain>
    </source>
</reference>
<evidence type="ECO:0000313" key="1">
    <source>
        <dbReference type="EMBL" id="KHL03912.1"/>
    </source>
</evidence>
<dbReference type="Proteomes" id="UP000030982">
    <property type="component" value="Unassembled WGS sequence"/>
</dbReference>
<keyword evidence="2" id="KW-1185">Reference proteome</keyword>
<name>A0A0B2APN1_9MICC</name>
<dbReference type="EMBL" id="JTDL01000089">
    <property type="protein sequence ID" value="KHL03912.1"/>
    <property type="molecule type" value="Genomic_DNA"/>
</dbReference>
<gene>
    <name evidence="1" type="ORF">LK10_07565</name>
</gene>
<organism evidence="1 2">
    <name type="scientific">Sinomonas humi</name>
    <dbReference type="NCBI Taxonomy" id="1338436"/>
    <lineage>
        <taxon>Bacteria</taxon>
        <taxon>Bacillati</taxon>
        <taxon>Actinomycetota</taxon>
        <taxon>Actinomycetes</taxon>
        <taxon>Micrococcales</taxon>
        <taxon>Micrococcaceae</taxon>
        <taxon>Sinomonas</taxon>
    </lineage>
</organism>
<comment type="caution">
    <text evidence="1">The sequence shown here is derived from an EMBL/GenBank/DDBJ whole genome shotgun (WGS) entry which is preliminary data.</text>
</comment>
<sequence length="72" mass="7669">MTPDVHHHRSLSVVVDHAHEIDAALGSAIETLQQTAVANPCCGILVTREAAGQFTVAHDTSVPFGMTHQRIA</sequence>
<dbReference type="RefSeq" id="WP_043121869.1">
    <property type="nucleotide sequence ID" value="NZ_JTDL01000089.1"/>
</dbReference>
<dbReference type="OrthoDB" id="4951415at2"/>
<accession>A0A0B2APN1</accession>
<evidence type="ECO:0000313" key="2">
    <source>
        <dbReference type="Proteomes" id="UP000030982"/>
    </source>
</evidence>